<dbReference type="Proteomes" id="UP000033121">
    <property type="component" value="Unassembled WGS sequence"/>
</dbReference>
<dbReference type="PROSITE" id="PS51257">
    <property type="entry name" value="PROKAR_LIPOPROTEIN"/>
    <property type="match status" value="1"/>
</dbReference>
<organism evidence="2 3">
    <name type="scientific">Flavihumibacter petaseus NBRC 106054</name>
    <dbReference type="NCBI Taxonomy" id="1220578"/>
    <lineage>
        <taxon>Bacteria</taxon>
        <taxon>Pseudomonadati</taxon>
        <taxon>Bacteroidota</taxon>
        <taxon>Chitinophagia</taxon>
        <taxon>Chitinophagales</taxon>
        <taxon>Chitinophagaceae</taxon>
        <taxon>Flavihumibacter</taxon>
    </lineage>
</organism>
<dbReference type="EMBL" id="BBWV01000006">
    <property type="protein sequence ID" value="GAO45546.1"/>
    <property type="molecule type" value="Genomic_DNA"/>
</dbReference>
<proteinExistence type="predicted"/>
<comment type="caution">
    <text evidence="2">The sequence shown here is derived from an EMBL/GenBank/DDBJ whole genome shotgun (WGS) entry which is preliminary data.</text>
</comment>
<dbReference type="OrthoDB" id="384721at2"/>
<dbReference type="PANTHER" id="PTHR46211:SF14">
    <property type="entry name" value="GLYCEROPHOSPHODIESTER PHOSPHODIESTERASE"/>
    <property type="match status" value="1"/>
</dbReference>
<dbReference type="InterPro" id="IPR017946">
    <property type="entry name" value="PLC-like_Pdiesterase_TIM-brl"/>
</dbReference>
<evidence type="ECO:0000313" key="3">
    <source>
        <dbReference type="Proteomes" id="UP000033121"/>
    </source>
</evidence>
<reference evidence="2 3" key="1">
    <citation type="submission" date="2015-04" db="EMBL/GenBank/DDBJ databases">
        <title>Whole genome shotgun sequence of Flavihumibacter petaseus NBRC 106054.</title>
        <authorList>
            <person name="Miyazawa S."/>
            <person name="Hosoyama A."/>
            <person name="Hashimoto M."/>
            <person name="Noguchi M."/>
            <person name="Tsuchikane K."/>
            <person name="Ohji S."/>
            <person name="Yamazoe A."/>
            <person name="Ichikawa N."/>
            <person name="Kimura A."/>
            <person name="Fujita N."/>
        </authorList>
    </citation>
    <scope>NUCLEOTIDE SEQUENCE [LARGE SCALE GENOMIC DNA]</scope>
    <source>
        <strain evidence="2 3">NBRC 106054</strain>
    </source>
</reference>
<dbReference type="GO" id="GO:0008081">
    <property type="term" value="F:phosphoric diester hydrolase activity"/>
    <property type="evidence" value="ECO:0007669"/>
    <property type="project" value="InterPro"/>
</dbReference>
<dbReference type="Gene3D" id="3.20.20.190">
    <property type="entry name" value="Phosphatidylinositol (PI) phosphodiesterase"/>
    <property type="match status" value="1"/>
</dbReference>
<dbReference type="AlphaFoldDB" id="A0A0E9N771"/>
<dbReference type="SUPFAM" id="SSF51695">
    <property type="entry name" value="PLC-like phosphodiesterases"/>
    <property type="match status" value="1"/>
</dbReference>
<dbReference type="STRING" id="1220578.FPE01S_06_00370"/>
<accession>A0A0E9N771</accession>
<evidence type="ECO:0000313" key="2">
    <source>
        <dbReference type="EMBL" id="GAO45546.1"/>
    </source>
</evidence>
<dbReference type="RefSeq" id="WP_072054043.1">
    <property type="nucleotide sequence ID" value="NZ_BBWV01000006.1"/>
</dbReference>
<sequence>MKKAGWLGIFLLSLGCLQPPARKAIPLPAVDNEGHRGCRGLLPENSIAAMLYALDLGVTTLEMDVVISADGQVLLSHEPFFNAQISSHPDGRFVDTAEARTLNIYQMNYADIRQYDVGNRQHPAFPQQRVQPAIKPLLADVIDSVEQYALATGRPLPFYNIETKTSPATDDVFHPRPAPFVKQLLDVVNDKKVGPRTIIQSFDFRTLREVHRHYPKVRTSVLIDAHDHRSMKRQIRDLGFVPDIYSPNFQLVTTELVETCHARGMKVVAWTANNRAIINRLKQMGVDGIISDYPDLLTRKK</sequence>
<dbReference type="PROSITE" id="PS51704">
    <property type="entry name" value="GP_PDE"/>
    <property type="match status" value="1"/>
</dbReference>
<dbReference type="Pfam" id="PF03009">
    <property type="entry name" value="GDPD"/>
    <property type="match status" value="1"/>
</dbReference>
<dbReference type="PANTHER" id="PTHR46211">
    <property type="entry name" value="GLYCEROPHOSPHORYL DIESTER PHOSPHODIESTERASE"/>
    <property type="match status" value="1"/>
</dbReference>
<feature type="domain" description="GP-PDE" evidence="1">
    <location>
        <begin position="30"/>
        <end position="301"/>
    </location>
</feature>
<protein>
    <submittedName>
        <fullName evidence="2">Putative glycerophosphoryl diester phosphodiesterase</fullName>
    </submittedName>
</protein>
<name>A0A0E9N771_9BACT</name>
<evidence type="ECO:0000259" key="1">
    <source>
        <dbReference type="PROSITE" id="PS51704"/>
    </source>
</evidence>
<dbReference type="GO" id="GO:0006629">
    <property type="term" value="P:lipid metabolic process"/>
    <property type="evidence" value="ECO:0007669"/>
    <property type="project" value="InterPro"/>
</dbReference>
<keyword evidence="3" id="KW-1185">Reference proteome</keyword>
<gene>
    <name evidence="2" type="ORF">FPE01S_06_00370</name>
</gene>
<dbReference type="InterPro" id="IPR030395">
    <property type="entry name" value="GP_PDE_dom"/>
</dbReference>